<organism evidence="2 3">
    <name type="scientific">Belnapia arida</name>
    <dbReference type="NCBI Taxonomy" id="2804533"/>
    <lineage>
        <taxon>Bacteria</taxon>
        <taxon>Pseudomonadati</taxon>
        <taxon>Pseudomonadota</taxon>
        <taxon>Alphaproteobacteria</taxon>
        <taxon>Acetobacterales</taxon>
        <taxon>Roseomonadaceae</taxon>
        <taxon>Belnapia</taxon>
    </lineage>
</organism>
<gene>
    <name evidence="2" type="ORF">JMJ56_31300</name>
</gene>
<evidence type="ECO:0000313" key="3">
    <source>
        <dbReference type="Proteomes" id="UP000660885"/>
    </source>
</evidence>
<dbReference type="RefSeq" id="WP_202835742.1">
    <property type="nucleotide sequence ID" value="NZ_JAETWB010000071.1"/>
</dbReference>
<dbReference type="Pfam" id="PF00903">
    <property type="entry name" value="Glyoxalase"/>
    <property type="match status" value="1"/>
</dbReference>
<dbReference type="InterPro" id="IPR004360">
    <property type="entry name" value="Glyas_Fos-R_dOase_dom"/>
</dbReference>
<sequence length="146" mass="16220">MSTDATVTGMVEAALYVRDLDRSVAFYEDLFGFATEIRDEQICVLNVASQSALILLPVWVKDLPDRLGTDDVPFVGNIPSSGAEGRGHVALKIPKSELPKWEGRLAGKNIEIVGRTKWPRGGESIYFRDPDEHLVELLTPGLWSFY</sequence>
<dbReference type="PROSITE" id="PS51819">
    <property type="entry name" value="VOC"/>
    <property type="match status" value="1"/>
</dbReference>
<dbReference type="Proteomes" id="UP000660885">
    <property type="component" value="Unassembled WGS sequence"/>
</dbReference>
<dbReference type="EMBL" id="JAETWB010000071">
    <property type="protein sequence ID" value="MBL6082455.1"/>
    <property type="molecule type" value="Genomic_DNA"/>
</dbReference>
<dbReference type="PANTHER" id="PTHR21366:SF22">
    <property type="entry name" value="VOC DOMAIN-CONTAINING PROTEIN"/>
    <property type="match status" value="1"/>
</dbReference>
<accession>A0ABS1UD63</accession>
<evidence type="ECO:0000259" key="1">
    <source>
        <dbReference type="PROSITE" id="PS51819"/>
    </source>
</evidence>
<name>A0ABS1UD63_9PROT</name>
<comment type="caution">
    <text evidence="2">The sequence shown here is derived from an EMBL/GenBank/DDBJ whole genome shotgun (WGS) entry which is preliminary data.</text>
</comment>
<dbReference type="InterPro" id="IPR037523">
    <property type="entry name" value="VOC_core"/>
</dbReference>
<reference evidence="2 3" key="1">
    <citation type="submission" date="2021-01" db="EMBL/GenBank/DDBJ databases">
        <title>Belnapia mucosa sp. nov. and Belnapia arida sp. nov., isolated from the Tabernas Desert (Almeria, Spain).</title>
        <authorList>
            <person name="Molina-Menor E."/>
            <person name="Vidal-Verdu A."/>
            <person name="Calonge A."/>
            <person name="Satari L."/>
            <person name="Pereto J."/>
            <person name="Porcar M."/>
        </authorList>
    </citation>
    <scope>NUCLEOTIDE SEQUENCE [LARGE SCALE GENOMIC DNA]</scope>
    <source>
        <strain evidence="2 3">T18</strain>
    </source>
</reference>
<keyword evidence="3" id="KW-1185">Reference proteome</keyword>
<dbReference type="InterPro" id="IPR029068">
    <property type="entry name" value="Glyas_Bleomycin-R_OHBP_Dase"/>
</dbReference>
<proteinExistence type="predicted"/>
<protein>
    <submittedName>
        <fullName evidence="2">VOC family protein</fullName>
    </submittedName>
</protein>
<feature type="domain" description="VOC" evidence="1">
    <location>
        <begin position="9"/>
        <end position="140"/>
    </location>
</feature>
<dbReference type="SUPFAM" id="SSF54593">
    <property type="entry name" value="Glyoxalase/Bleomycin resistance protein/Dihydroxybiphenyl dioxygenase"/>
    <property type="match status" value="1"/>
</dbReference>
<evidence type="ECO:0000313" key="2">
    <source>
        <dbReference type="EMBL" id="MBL6082455.1"/>
    </source>
</evidence>
<dbReference type="Gene3D" id="3.10.180.10">
    <property type="entry name" value="2,3-Dihydroxybiphenyl 1,2-Dioxygenase, domain 1"/>
    <property type="match status" value="1"/>
</dbReference>
<dbReference type="InterPro" id="IPR050383">
    <property type="entry name" value="GlyoxalaseI/FosfomycinResist"/>
</dbReference>
<dbReference type="PANTHER" id="PTHR21366">
    <property type="entry name" value="GLYOXALASE FAMILY PROTEIN"/>
    <property type="match status" value="1"/>
</dbReference>